<proteinExistence type="predicted"/>
<dbReference type="Proteomes" id="UP000647424">
    <property type="component" value="Unassembled WGS sequence"/>
</dbReference>
<dbReference type="AlphaFoldDB" id="A0A927FJ40"/>
<accession>A0A927FJ40</accession>
<sequence length="99" mass="11464">MQSHYPERFERDMGTTETEWLTALPRALGEHAFVLAEGQARVQIGQGQLLLQWHPLPPRVIALLRMQRLAVQFVFEGVEEGDRQRFMKRFDLTMQRGGG</sequence>
<reference evidence="1" key="1">
    <citation type="submission" date="2020-09" db="EMBL/GenBank/DDBJ databases">
        <title>Genome seq and assembly of Limnohabitants sp.</title>
        <authorList>
            <person name="Chhetri G."/>
        </authorList>
    </citation>
    <scope>NUCLEOTIDE SEQUENCE</scope>
    <source>
        <strain evidence="1">JUR4</strain>
    </source>
</reference>
<evidence type="ECO:0000313" key="1">
    <source>
        <dbReference type="EMBL" id="MBD8051701.1"/>
    </source>
</evidence>
<organism evidence="1 2">
    <name type="scientific">Limnohabitans radicicola</name>
    <dbReference type="NCBI Taxonomy" id="2771427"/>
    <lineage>
        <taxon>Bacteria</taxon>
        <taxon>Pseudomonadati</taxon>
        <taxon>Pseudomonadota</taxon>
        <taxon>Betaproteobacteria</taxon>
        <taxon>Burkholderiales</taxon>
        <taxon>Comamonadaceae</taxon>
        <taxon>Limnohabitans</taxon>
    </lineage>
</organism>
<gene>
    <name evidence="1" type="ORF">IC609_14230</name>
</gene>
<name>A0A927FJ40_9BURK</name>
<dbReference type="RefSeq" id="WP_191820179.1">
    <property type="nucleotide sequence ID" value="NZ_JACYFT010000003.1"/>
</dbReference>
<evidence type="ECO:0000313" key="2">
    <source>
        <dbReference type="Proteomes" id="UP000647424"/>
    </source>
</evidence>
<protein>
    <submittedName>
        <fullName evidence="1">Uncharacterized protein</fullName>
    </submittedName>
</protein>
<keyword evidence="2" id="KW-1185">Reference proteome</keyword>
<dbReference type="EMBL" id="JACYFT010000003">
    <property type="protein sequence ID" value="MBD8051701.1"/>
    <property type="molecule type" value="Genomic_DNA"/>
</dbReference>
<comment type="caution">
    <text evidence="1">The sequence shown here is derived from an EMBL/GenBank/DDBJ whole genome shotgun (WGS) entry which is preliminary data.</text>
</comment>